<feature type="compositionally biased region" description="Polar residues" evidence="18">
    <location>
        <begin position="1"/>
        <end position="18"/>
    </location>
</feature>
<dbReference type="InterPro" id="IPR050065">
    <property type="entry name" value="GlmU-like"/>
</dbReference>
<feature type="binding site" evidence="17">
    <location>
        <position position="387"/>
    </location>
    <ligand>
        <name>UDP-N-acetyl-alpha-D-glucosamine</name>
        <dbReference type="ChEBI" id="CHEBI:57705"/>
    </ligand>
</feature>
<comment type="pathway">
    <text evidence="17">Nucleotide-sugar biosynthesis; UDP-N-acetyl-alpha-D-glucosamine biosynthesis; UDP-N-acetyl-alpha-D-glucosamine from N-acetyl-alpha-D-glucosamine 1-phosphate: step 1/1.</text>
</comment>
<feature type="region of interest" description="Disordered" evidence="18">
    <location>
        <begin position="1"/>
        <end position="20"/>
    </location>
</feature>
<dbReference type="GO" id="GO:0071555">
    <property type="term" value="P:cell wall organization"/>
    <property type="evidence" value="ECO:0007669"/>
    <property type="project" value="UniProtKB-KW"/>
</dbReference>
<feature type="binding site" evidence="17">
    <location>
        <position position="398"/>
    </location>
    <ligand>
        <name>UDP-N-acetyl-alpha-D-glucosamine</name>
        <dbReference type="ChEBI" id="CHEBI:57705"/>
    </ligand>
</feature>
<evidence type="ECO:0000256" key="6">
    <source>
        <dbReference type="ARBA" id="ARBA00022723"/>
    </source>
</evidence>
<comment type="subcellular location">
    <subcellularLocation>
        <location evidence="17">Cytoplasm</location>
    </subcellularLocation>
</comment>
<feature type="region of interest" description="N-acetyltransferase" evidence="17">
    <location>
        <begin position="273"/>
        <end position="501"/>
    </location>
</feature>
<feature type="binding site" evidence="17">
    <location>
        <position position="426"/>
    </location>
    <ligand>
        <name>acetyl-CoA</name>
        <dbReference type="ChEBI" id="CHEBI:57288"/>
    </ligand>
</feature>
<dbReference type="InterPro" id="IPR018357">
    <property type="entry name" value="Hexapep_transf_CS"/>
</dbReference>
<proteinExistence type="inferred from homology"/>
<dbReference type="CDD" id="cd02540">
    <property type="entry name" value="GT2_GlmU_N_bac"/>
    <property type="match status" value="1"/>
</dbReference>
<dbReference type="GO" id="GO:0003977">
    <property type="term" value="F:UDP-N-acetylglucosamine diphosphorylase activity"/>
    <property type="evidence" value="ECO:0007669"/>
    <property type="project" value="UniProtKB-UniRule"/>
</dbReference>
<dbReference type="EC" id="2.3.1.157" evidence="17"/>
<evidence type="ECO:0000256" key="18">
    <source>
        <dbReference type="SAM" id="MobiDB-lite"/>
    </source>
</evidence>
<comment type="similarity">
    <text evidence="2 17">In the N-terminal section; belongs to the N-acetylglucosamine-1-phosphate uridyltransferase family.</text>
</comment>
<dbReference type="Gene3D" id="2.160.10.10">
    <property type="entry name" value="Hexapeptide repeat proteins"/>
    <property type="match status" value="1"/>
</dbReference>
<dbReference type="NCBIfam" id="TIGR01173">
    <property type="entry name" value="glmU"/>
    <property type="match status" value="1"/>
</dbReference>
<dbReference type="InterPro" id="IPR029044">
    <property type="entry name" value="Nucleotide-diphossugar_trans"/>
</dbReference>
<dbReference type="AlphaFoldDB" id="A0A367YY07"/>
<feature type="binding site" evidence="17">
    <location>
        <begin position="122"/>
        <end position="124"/>
    </location>
    <ligand>
        <name>UDP-N-acetyl-alpha-D-glucosamine</name>
        <dbReference type="ChEBI" id="CHEBI:57705"/>
    </ligand>
</feature>
<evidence type="ECO:0000256" key="11">
    <source>
        <dbReference type="ARBA" id="ARBA00023268"/>
    </source>
</evidence>
<keyword evidence="7 17" id="KW-0677">Repeat</keyword>
<feature type="binding site" evidence="17">
    <location>
        <position position="249"/>
    </location>
    <ligand>
        <name>Mg(2+)</name>
        <dbReference type="ChEBI" id="CHEBI:18420"/>
    </ligand>
</feature>
<dbReference type="InterPro" id="IPR011004">
    <property type="entry name" value="Trimer_LpxA-like_sf"/>
</dbReference>
<comment type="caution">
    <text evidence="20">The sequence shown here is derived from an EMBL/GenBank/DDBJ whole genome shotgun (WGS) entry which is preliminary data.</text>
</comment>
<feature type="binding site" evidence="17">
    <location>
        <position position="124"/>
    </location>
    <ligand>
        <name>Mg(2+)</name>
        <dbReference type="ChEBI" id="CHEBI:18420"/>
    </ligand>
</feature>
<evidence type="ECO:0000256" key="3">
    <source>
        <dbReference type="ARBA" id="ARBA00022490"/>
    </source>
</evidence>
<dbReference type="GO" id="GO:0009245">
    <property type="term" value="P:lipid A biosynthetic process"/>
    <property type="evidence" value="ECO:0007669"/>
    <property type="project" value="UniProtKB-UniRule"/>
</dbReference>
<evidence type="ECO:0000256" key="10">
    <source>
        <dbReference type="ARBA" id="ARBA00022984"/>
    </source>
</evidence>
<evidence type="ECO:0000256" key="13">
    <source>
        <dbReference type="ARBA" id="ARBA00023316"/>
    </source>
</evidence>
<feature type="region of interest" description="Disordered" evidence="18">
    <location>
        <begin position="471"/>
        <end position="501"/>
    </location>
</feature>
<dbReference type="SUPFAM" id="SSF51161">
    <property type="entry name" value="Trimeric LpxA-like enzymes"/>
    <property type="match status" value="1"/>
</dbReference>
<dbReference type="CDD" id="cd03353">
    <property type="entry name" value="LbH_GlmU_C"/>
    <property type="match status" value="1"/>
</dbReference>
<evidence type="ECO:0000256" key="4">
    <source>
        <dbReference type="ARBA" id="ARBA00022679"/>
    </source>
</evidence>
<feature type="compositionally biased region" description="Gly residues" evidence="18">
    <location>
        <begin position="481"/>
        <end position="501"/>
    </location>
</feature>
<keyword evidence="12 17" id="KW-0012">Acyltransferase</keyword>
<comment type="pathway">
    <text evidence="17">Bacterial outer membrane biogenesis; LPS lipid A biosynthesis.</text>
</comment>
<dbReference type="InterPro" id="IPR025877">
    <property type="entry name" value="MobA-like_NTP_Trfase"/>
</dbReference>
<dbReference type="GO" id="GO:0000902">
    <property type="term" value="P:cell morphogenesis"/>
    <property type="evidence" value="ECO:0007669"/>
    <property type="project" value="UniProtKB-UniRule"/>
</dbReference>
<evidence type="ECO:0000313" key="20">
    <source>
        <dbReference type="EMBL" id="RCK70783.1"/>
    </source>
</evidence>
<evidence type="ECO:0000256" key="7">
    <source>
        <dbReference type="ARBA" id="ARBA00022737"/>
    </source>
</evidence>
<dbReference type="InterPro" id="IPR038009">
    <property type="entry name" value="GlmU_C_LbH"/>
</dbReference>
<comment type="catalytic activity">
    <reaction evidence="14 17">
        <text>alpha-D-glucosamine 1-phosphate + acetyl-CoA = N-acetyl-alpha-D-glucosamine 1-phosphate + CoA + H(+)</text>
        <dbReference type="Rhea" id="RHEA:13725"/>
        <dbReference type="ChEBI" id="CHEBI:15378"/>
        <dbReference type="ChEBI" id="CHEBI:57287"/>
        <dbReference type="ChEBI" id="CHEBI:57288"/>
        <dbReference type="ChEBI" id="CHEBI:57776"/>
        <dbReference type="ChEBI" id="CHEBI:58516"/>
        <dbReference type="EC" id="2.3.1.157"/>
    </reaction>
</comment>
<dbReference type="UniPathway" id="UPA00973"/>
<evidence type="ECO:0000256" key="14">
    <source>
        <dbReference type="ARBA" id="ARBA00048247"/>
    </source>
</evidence>
<feature type="binding site" evidence="17">
    <location>
        <position position="401"/>
    </location>
    <ligand>
        <name>acetyl-CoA</name>
        <dbReference type="ChEBI" id="CHEBI:57288"/>
    </ligand>
</feature>
<organism evidence="20 21">
    <name type="scientific">Desertihabitans brevis</name>
    <dbReference type="NCBI Taxonomy" id="2268447"/>
    <lineage>
        <taxon>Bacteria</taxon>
        <taxon>Bacillati</taxon>
        <taxon>Actinomycetota</taxon>
        <taxon>Actinomycetes</taxon>
        <taxon>Propionibacteriales</taxon>
        <taxon>Propionibacteriaceae</taxon>
        <taxon>Desertihabitans</taxon>
    </lineage>
</organism>
<dbReference type="UniPathway" id="UPA00113">
    <property type="reaction ID" value="UER00532"/>
</dbReference>
<comment type="pathway">
    <text evidence="17">Nucleotide-sugar biosynthesis; UDP-N-acetyl-alpha-D-glucosamine biosynthesis; N-acetyl-alpha-D-glucosamine 1-phosphate from alpha-D-glucosamine 6-phosphate (route II): step 2/2.</text>
</comment>
<feature type="binding site" evidence="17">
    <location>
        <position position="461"/>
    </location>
    <ligand>
        <name>acetyl-CoA</name>
        <dbReference type="ChEBI" id="CHEBI:57288"/>
    </ligand>
</feature>
<evidence type="ECO:0000256" key="8">
    <source>
        <dbReference type="ARBA" id="ARBA00022842"/>
    </source>
</evidence>
<dbReference type="SUPFAM" id="SSF53448">
    <property type="entry name" value="Nucleotide-diphospho-sugar transferases"/>
    <property type="match status" value="1"/>
</dbReference>
<comment type="catalytic activity">
    <reaction evidence="15 17">
        <text>N-acetyl-alpha-D-glucosamine 1-phosphate + UTP + H(+) = UDP-N-acetyl-alpha-D-glucosamine + diphosphate</text>
        <dbReference type="Rhea" id="RHEA:13509"/>
        <dbReference type="ChEBI" id="CHEBI:15378"/>
        <dbReference type="ChEBI" id="CHEBI:33019"/>
        <dbReference type="ChEBI" id="CHEBI:46398"/>
        <dbReference type="ChEBI" id="CHEBI:57705"/>
        <dbReference type="ChEBI" id="CHEBI:57776"/>
        <dbReference type="EC" id="2.7.7.23"/>
    </reaction>
</comment>
<evidence type="ECO:0000256" key="16">
    <source>
        <dbReference type="ARBA" id="ARBA00049628"/>
    </source>
</evidence>
<evidence type="ECO:0000256" key="12">
    <source>
        <dbReference type="ARBA" id="ARBA00023315"/>
    </source>
</evidence>
<feature type="binding site" evidence="17">
    <location>
        <begin position="99"/>
        <end position="100"/>
    </location>
    <ligand>
        <name>UDP-N-acetyl-alpha-D-glucosamine</name>
        <dbReference type="ChEBI" id="CHEBI:57705"/>
    </ligand>
</feature>
<dbReference type="GO" id="GO:0019134">
    <property type="term" value="F:glucosamine-1-phosphate N-acetyltransferase activity"/>
    <property type="evidence" value="ECO:0007669"/>
    <property type="project" value="UniProtKB-UniRule"/>
</dbReference>
<dbReference type="GO" id="GO:0005737">
    <property type="term" value="C:cytoplasm"/>
    <property type="evidence" value="ECO:0007669"/>
    <property type="project" value="UniProtKB-SubCell"/>
</dbReference>
<keyword evidence="10 17" id="KW-0573">Peptidoglycan synthesis</keyword>
<dbReference type="PROSITE" id="PS00101">
    <property type="entry name" value="HEXAPEP_TRANSFERASES"/>
    <property type="match status" value="1"/>
</dbReference>
<feature type="binding site" evidence="17">
    <location>
        <position position="372"/>
    </location>
    <ligand>
        <name>UDP-N-acetyl-alpha-D-glucosamine</name>
        <dbReference type="ChEBI" id="CHEBI:57705"/>
    </ligand>
</feature>
<feature type="binding site" evidence="17">
    <location>
        <begin position="407"/>
        <end position="408"/>
    </location>
    <ligand>
        <name>acetyl-CoA</name>
        <dbReference type="ChEBI" id="CHEBI:57288"/>
    </ligand>
</feature>
<name>A0A367YY07_9ACTN</name>
<feature type="binding site" evidence="17">
    <location>
        <position position="444"/>
    </location>
    <ligand>
        <name>acetyl-CoA</name>
        <dbReference type="ChEBI" id="CHEBI:57288"/>
    </ligand>
</feature>
<feature type="binding site" evidence="17">
    <location>
        <position position="94"/>
    </location>
    <ligand>
        <name>UDP-N-acetyl-alpha-D-glucosamine</name>
        <dbReference type="ChEBI" id="CHEBI:57705"/>
    </ligand>
</feature>
<dbReference type="Gene3D" id="3.90.550.10">
    <property type="entry name" value="Spore Coat Polysaccharide Biosynthesis Protein SpsA, Chain A"/>
    <property type="match status" value="1"/>
</dbReference>
<comment type="function">
    <text evidence="16 17">Catalyzes the last two sequential reactions in the de novo biosynthetic pathway for UDP-N-acetylglucosamine (UDP-GlcNAc). The C-terminal domain catalyzes the transfer of acetyl group from acetyl coenzyme A to glucosamine-1-phosphate (GlcN-1-P) to produce N-acetylglucosamine-1-phosphate (GlcNAc-1-P), which is converted into UDP-GlcNAc by the transfer of uridine 5-monophosphate (from uridine 5-triphosphate), a reaction catalyzed by the N-terminal domain.</text>
</comment>
<dbReference type="Pfam" id="PF12804">
    <property type="entry name" value="NTP_transf_3"/>
    <property type="match status" value="1"/>
</dbReference>
<dbReference type="GO" id="GO:0008360">
    <property type="term" value="P:regulation of cell shape"/>
    <property type="evidence" value="ECO:0007669"/>
    <property type="project" value="UniProtKB-KW"/>
</dbReference>
<protein>
    <recommendedName>
        <fullName evidence="17">Bifunctional protein GlmU</fullName>
    </recommendedName>
    <domain>
        <recommendedName>
            <fullName evidence="17">UDP-N-acetylglucosamine pyrophosphorylase</fullName>
            <ecNumber evidence="17">2.7.7.23</ecNumber>
        </recommendedName>
        <alternativeName>
            <fullName evidence="17">N-acetylglucosamine-1-phosphate uridyltransferase</fullName>
        </alternativeName>
    </domain>
    <domain>
        <recommendedName>
            <fullName evidence="17">Glucosamine-1-phosphate N-acetyltransferase</fullName>
            <ecNumber evidence="17">2.3.1.157</ecNumber>
        </recommendedName>
    </domain>
</protein>
<feature type="binding site" evidence="17">
    <location>
        <position position="161"/>
    </location>
    <ligand>
        <name>UDP-N-acetyl-alpha-D-glucosamine</name>
        <dbReference type="ChEBI" id="CHEBI:57705"/>
    </ligand>
</feature>
<reference evidence="20 21" key="1">
    <citation type="submission" date="2018-07" db="EMBL/GenBank/DDBJ databases">
        <title>Desertimonas flava gen. nov. sp. nov.</title>
        <authorList>
            <person name="Liu S."/>
        </authorList>
    </citation>
    <scope>NUCLEOTIDE SEQUENCE [LARGE SCALE GENOMIC DNA]</scope>
    <source>
        <strain evidence="20 21">16Sb5-5</strain>
    </source>
</reference>
<dbReference type="EC" id="2.7.7.23" evidence="17"/>
<feature type="region of interest" description="Linker" evidence="17">
    <location>
        <begin position="252"/>
        <end position="272"/>
    </location>
</feature>
<keyword evidence="6 17" id="KW-0479">Metal-binding</keyword>
<feature type="binding site" evidence="17">
    <location>
        <position position="191"/>
    </location>
    <ligand>
        <name>UDP-N-acetyl-alpha-D-glucosamine</name>
        <dbReference type="ChEBI" id="CHEBI:57705"/>
    </ligand>
</feature>
<keyword evidence="3 17" id="KW-0963">Cytoplasm</keyword>
<dbReference type="GO" id="GO:0000287">
    <property type="term" value="F:magnesium ion binding"/>
    <property type="evidence" value="ECO:0007669"/>
    <property type="project" value="UniProtKB-UniRule"/>
</dbReference>
<dbReference type="RefSeq" id="WP_114125553.1">
    <property type="nucleotide sequence ID" value="NZ_QOUI01000002.1"/>
</dbReference>
<feature type="binding site" evidence="17">
    <location>
        <position position="354"/>
    </location>
    <ligand>
        <name>UDP-N-acetyl-alpha-D-glucosamine</name>
        <dbReference type="ChEBI" id="CHEBI:57705"/>
    </ligand>
</feature>
<feature type="region of interest" description="Pyrophosphorylase" evidence="17">
    <location>
        <begin position="1"/>
        <end position="251"/>
    </location>
</feature>
<dbReference type="NCBIfam" id="NF010932">
    <property type="entry name" value="PRK14352.1"/>
    <property type="match status" value="1"/>
</dbReference>
<feature type="active site" description="Proton acceptor" evidence="17">
    <location>
        <position position="384"/>
    </location>
</feature>
<dbReference type="GO" id="GO:0016020">
    <property type="term" value="C:membrane"/>
    <property type="evidence" value="ECO:0007669"/>
    <property type="project" value="GOC"/>
</dbReference>
<comment type="cofactor">
    <cofactor evidence="17">
        <name>Mg(2+)</name>
        <dbReference type="ChEBI" id="CHEBI:18420"/>
    </cofactor>
    <text evidence="17">Binds 1 Mg(2+) ion per subunit.</text>
</comment>
<comment type="subunit">
    <text evidence="17">Homotrimer.</text>
</comment>
<evidence type="ECO:0000256" key="2">
    <source>
        <dbReference type="ARBA" id="ARBA00007947"/>
    </source>
</evidence>
<keyword evidence="13 17" id="KW-0961">Cell wall biogenesis/degradation</keyword>
<evidence type="ECO:0000313" key="21">
    <source>
        <dbReference type="Proteomes" id="UP000252770"/>
    </source>
</evidence>
<feature type="binding site" evidence="17">
    <location>
        <position position="249"/>
    </location>
    <ligand>
        <name>UDP-N-acetyl-alpha-D-glucosamine</name>
        <dbReference type="ChEBI" id="CHEBI:57705"/>
    </ligand>
</feature>
<gene>
    <name evidence="17" type="primary">glmU</name>
    <name evidence="20" type="ORF">DT076_05145</name>
</gene>
<keyword evidence="11 17" id="KW-0511">Multifunctional enzyme</keyword>
<keyword evidence="9 17" id="KW-0133">Cell shape</keyword>
<sequence>MTTVPPGQPSSDDQTAQPSGVSAVVVLAAGGGTRMKSSRSKLLHEVGGRSMLSSALRAAAEVQPEHLVVVVGHARDQVEPHVAEVAPQAVTAVQEQQLGTGHAVQCGLSVLPPLEGEVLVTYGDVPLLTGETLTALVAEHRRAGNAVTVLTAEVDDPTGYGRVIRDPEGGVLRVVEHRDADDAERAVREINSGIYVFAAATLTAGLGRLDSDNDQGELYLTDVLGTARADGGRVGALVTEDAWQTEGVNDRVQLARLNAELNRRTVEGWMRAGVTVVDPATTWIEADVDLGRDVLIHPGTILAGATTVGEGAELGPDTRLRDCEVGPGASLVRTEAHLAVVGAEATVGPWSYLRPGTQLGRGGKIGGFVETKKAVIGEGSKVPHLSYVGDATIGAGTNIGAGTIFANYDGRDKHRSEVGDEVFVGSGTVLVAPAALESGAYVAAGSTVTDPVPGSDLAIARGRQRNVEGWADRRRARLADGPGGASSGEGHIAGGDSRGGQ</sequence>
<dbReference type="HAMAP" id="MF_01631">
    <property type="entry name" value="GlmU"/>
    <property type="match status" value="1"/>
</dbReference>
<evidence type="ECO:0000256" key="1">
    <source>
        <dbReference type="ARBA" id="ARBA00007707"/>
    </source>
</evidence>
<dbReference type="GO" id="GO:0006048">
    <property type="term" value="P:UDP-N-acetylglucosamine biosynthetic process"/>
    <property type="evidence" value="ECO:0007669"/>
    <property type="project" value="UniProtKB-UniPathway"/>
</dbReference>
<dbReference type="GO" id="GO:0009252">
    <property type="term" value="P:peptidoglycan biosynthetic process"/>
    <property type="evidence" value="ECO:0007669"/>
    <property type="project" value="UniProtKB-UniRule"/>
</dbReference>
<evidence type="ECO:0000256" key="15">
    <source>
        <dbReference type="ARBA" id="ARBA00048493"/>
    </source>
</evidence>
<evidence type="ECO:0000256" key="17">
    <source>
        <dbReference type="HAMAP-Rule" id="MF_01631"/>
    </source>
</evidence>
<keyword evidence="8 17" id="KW-0460">Magnesium</keyword>
<comment type="similarity">
    <text evidence="1 17">In the C-terminal section; belongs to the transferase hexapeptide repeat family.</text>
</comment>
<evidence type="ECO:0000256" key="9">
    <source>
        <dbReference type="ARBA" id="ARBA00022960"/>
    </source>
</evidence>
<feature type="binding site" evidence="17">
    <location>
        <position position="176"/>
    </location>
    <ligand>
        <name>UDP-N-acetyl-alpha-D-glucosamine</name>
        <dbReference type="ChEBI" id="CHEBI:57705"/>
    </ligand>
</feature>
<feature type="domain" description="MobA-like NTP transferase" evidence="19">
    <location>
        <begin position="24"/>
        <end position="158"/>
    </location>
</feature>
<keyword evidence="5 17" id="KW-0548">Nucleotidyltransferase</keyword>
<feature type="binding site" evidence="17">
    <location>
        <position position="41"/>
    </location>
    <ligand>
        <name>UDP-N-acetyl-alpha-D-glucosamine</name>
        <dbReference type="ChEBI" id="CHEBI:57705"/>
    </ligand>
</feature>
<dbReference type="InterPro" id="IPR005882">
    <property type="entry name" value="Bifunctional_GlmU"/>
</dbReference>
<dbReference type="EMBL" id="QOUI01000002">
    <property type="protein sequence ID" value="RCK70783.1"/>
    <property type="molecule type" value="Genomic_DNA"/>
</dbReference>
<feature type="binding site" evidence="17">
    <location>
        <begin position="27"/>
        <end position="30"/>
    </location>
    <ligand>
        <name>UDP-N-acetyl-alpha-D-glucosamine</name>
        <dbReference type="ChEBI" id="CHEBI:57705"/>
    </ligand>
</feature>
<dbReference type="Proteomes" id="UP000252770">
    <property type="component" value="Unassembled WGS sequence"/>
</dbReference>
<keyword evidence="4 17" id="KW-0808">Transferase</keyword>
<dbReference type="PANTHER" id="PTHR43584">
    <property type="entry name" value="NUCLEOTIDYL TRANSFERASE"/>
    <property type="match status" value="1"/>
</dbReference>
<evidence type="ECO:0000259" key="19">
    <source>
        <dbReference type="Pfam" id="PF12804"/>
    </source>
</evidence>
<dbReference type="PANTHER" id="PTHR43584:SF3">
    <property type="entry name" value="BIFUNCTIONAL PROTEIN GLMU"/>
    <property type="match status" value="1"/>
</dbReference>
<evidence type="ECO:0000256" key="5">
    <source>
        <dbReference type="ARBA" id="ARBA00022695"/>
    </source>
</evidence>
<keyword evidence="21" id="KW-1185">Reference proteome</keyword>
<accession>A0A367YY07</accession>